<dbReference type="RefSeq" id="WP_199018398.1">
    <property type="nucleotide sequence ID" value="NZ_JAELUP010000014.1"/>
</dbReference>
<protein>
    <submittedName>
        <fullName evidence="1">Uncharacterized protein</fullName>
    </submittedName>
</protein>
<dbReference type="EMBL" id="JAELUP010000014">
    <property type="protein sequence ID" value="MBJ6360850.1"/>
    <property type="molecule type" value="Genomic_DNA"/>
</dbReference>
<gene>
    <name evidence="1" type="ORF">JFN88_05905</name>
</gene>
<name>A0A934MKB2_9BACL</name>
<proteinExistence type="predicted"/>
<comment type="caution">
    <text evidence="1">The sequence shown here is derived from an EMBL/GenBank/DDBJ whole genome shotgun (WGS) entry which is preliminary data.</text>
</comment>
<sequence length="102" mass="11559">MNIEECIDFLGYRLDRIDQPMVDLTVPVINGIIATSNGLQINRNRLAKMALPDEQLEQVQRVWRVGIWDHTNARGISIFEDKTLIGALKQAVAQVKLWSSAK</sequence>
<dbReference type="Proteomes" id="UP000640274">
    <property type="component" value="Unassembled WGS sequence"/>
</dbReference>
<dbReference type="AlphaFoldDB" id="A0A934MKB2"/>
<organism evidence="1 2">
    <name type="scientific">Paenibacillus roseus</name>
    <dbReference type="NCBI Taxonomy" id="2798579"/>
    <lineage>
        <taxon>Bacteria</taxon>
        <taxon>Bacillati</taxon>
        <taxon>Bacillota</taxon>
        <taxon>Bacilli</taxon>
        <taxon>Bacillales</taxon>
        <taxon>Paenibacillaceae</taxon>
        <taxon>Paenibacillus</taxon>
    </lineage>
</organism>
<evidence type="ECO:0000313" key="1">
    <source>
        <dbReference type="EMBL" id="MBJ6360850.1"/>
    </source>
</evidence>
<accession>A0A934MKB2</accession>
<reference evidence="1" key="1">
    <citation type="submission" date="2020-12" db="EMBL/GenBank/DDBJ databases">
        <authorList>
            <person name="Huq M.A."/>
        </authorList>
    </citation>
    <scope>NUCLEOTIDE SEQUENCE</scope>
    <source>
        <strain evidence="1">MAHUQ-46</strain>
    </source>
</reference>
<keyword evidence="2" id="KW-1185">Reference proteome</keyword>
<evidence type="ECO:0000313" key="2">
    <source>
        <dbReference type="Proteomes" id="UP000640274"/>
    </source>
</evidence>